<dbReference type="Proteomes" id="UP000028999">
    <property type="component" value="Unassembled WGS sequence"/>
</dbReference>
<name>A0A078GSN2_BRANA</name>
<protein>
    <submittedName>
        <fullName evidence="1">BnaAnng03240D protein</fullName>
    </submittedName>
</protein>
<dbReference type="AlphaFoldDB" id="A0A078GSN2"/>
<dbReference type="EMBL" id="LK032215">
    <property type="protein sequence ID" value="CDY28147.1"/>
    <property type="molecule type" value="Genomic_DNA"/>
</dbReference>
<keyword evidence="2" id="KW-1185">Reference proteome</keyword>
<evidence type="ECO:0000313" key="2">
    <source>
        <dbReference type="Proteomes" id="UP000028999"/>
    </source>
</evidence>
<sequence length="152" mass="18010">MNHSCYLSNIQTVREELGEDVWSELRESTIGVIVKLKELHYIWYAKVVHHFLANQLATESSHEIWSLIDDFMPLYFCAQEKRKYPKVRVRHMIMKPVEDIYRKWDNDKIYTDLDNMIKDILNGQLNEKFLDAMPTTKCEKRKYGVAASVVPN</sequence>
<reference evidence="1 2" key="1">
    <citation type="journal article" date="2014" name="Science">
        <title>Plant genetics. Early allopolyploid evolution in the post-Neolithic Brassica napus oilseed genome.</title>
        <authorList>
            <person name="Chalhoub B."/>
            <person name="Denoeud F."/>
            <person name="Liu S."/>
            <person name="Parkin I.A."/>
            <person name="Tang H."/>
            <person name="Wang X."/>
            <person name="Chiquet J."/>
            <person name="Belcram H."/>
            <person name="Tong C."/>
            <person name="Samans B."/>
            <person name="Correa M."/>
            <person name="Da Silva C."/>
            <person name="Just J."/>
            <person name="Falentin C."/>
            <person name="Koh C.S."/>
            <person name="Le Clainche I."/>
            <person name="Bernard M."/>
            <person name="Bento P."/>
            <person name="Noel B."/>
            <person name="Labadie K."/>
            <person name="Alberti A."/>
            <person name="Charles M."/>
            <person name="Arnaud D."/>
            <person name="Guo H."/>
            <person name="Daviaud C."/>
            <person name="Alamery S."/>
            <person name="Jabbari K."/>
            <person name="Zhao M."/>
            <person name="Edger P.P."/>
            <person name="Chelaifa H."/>
            <person name="Tack D."/>
            <person name="Lassalle G."/>
            <person name="Mestiri I."/>
            <person name="Schnel N."/>
            <person name="Le Paslier M.C."/>
            <person name="Fan G."/>
            <person name="Renault V."/>
            <person name="Bayer P.E."/>
            <person name="Golicz A.A."/>
            <person name="Manoli S."/>
            <person name="Lee T.H."/>
            <person name="Thi V.H."/>
            <person name="Chalabi S."/>
            <person name="Hu Q."/>
            <person name="Fan C."/>
            <person name="Tollenaere R."/>
            <person name="Lu Y."/>
            <person name="Battail C."/>
            <person name="Shen J."/>
            <person name="Sidebottom C.H."/>
            <person name="Wang X."/>
            <person name="Canaguier A."/>
            <person name="Chauveau A."/>
            <person name="Berard A."/>
            <person name="Deniot G."/>
            <person name="Guan M."/>
            <person name="Liu Z."/>
            <person name="Sun F."/>
            <person name="Lim Y.P."/>
            <person name="Lyons E."/>
            <person name="Town C.D."/>
            <person name="Bancroft I."/>
            <person name="Wang X."/>
            <person name="Meng J."/>
            <person name="Ma J."/>
            <person name="Pires J.C."/>
            <person name="King G.J."/>
            <person name="Brunel D."/>
            <person name="Delourme R."/>
            <person name="Renard M."/>
            <person name="Aury J.M."/>
            <person name="Adams K.L."/>
            <person name="Batley J."/>
            <person name="Snowdon R.J."/>
            <person name="Tost J."/>
            <person name="Edwards D."/>
            <person name="Zhou Y."/>
            <person name="Hua W."/>
            <person name="Sharpe A.G."/>
            <person name="Paterson A.H."/>
            <person name="Guan C."/>
            <person name="Wincker P."/>
        </authorList>
    </citation>
    <scope>NUCLEOTIDE SEQUENCE [LARGE SCALE GENOMIC DNA]</scope>
    <source>
        <strain evidence="2">cv. Darmor-bzh</strain>
    </source>
</reference>
<organism evidence="1 2">
    <name type="scientific">Brassica napus</name>
    <name type="common">Rape</name>
    <dbReference type="NCBI Taxonomy" id="3708"/>
    <lineage>
        <taxon>Eukaryota</taxon>
        <taxon>Viridiplantae</taxon>
        <taxon>Streptophyta</taxon>
        <taxon>Embryophyta</taxon>
        <taxon>Tracheophyta</taxon>
        <taxon>Spermatophyta</taxon>
        <taxon>Magnoliopsida</taxon>
        <taxon>eudicotyledons</taxon>
        <taxon>Gunneridae</taxon>
        <taxon>Pentapetalae</taxon>
        <taxon>rosids</taxon>
        <taxon>malvids</taxon>
        <taxon>Brassicales</taxon>
        <taxon>Brassicaceae</taxon>
        <taxon>Brassiceae</taxon>
        <taxon>Brassica</taxon>
    </lineage>
</organism>
<dbReference type="PaxDb" id="3708-A0A078GSN2"/>
<accession>A0A078GSN2</accession>
<dbReference type="Gramene" id="CDY28147">
    <property type="protein sequence ID" value="CDY28147"/>
    <property type="gene ID" value="GSBRNA2T00039788001"/>
</dbReference>
<gene>
    <name evidence="1" type="primary">BnaAnng03240D</name>
    <name evidence="1" type="ORF">GSBRNA2T00039788001</name>
</gene>
<proteinExistence type="predicted"/>
<evidence type="ECO:0000313" key="1">
    <source>
        <dbReference type="EMBL" id="CDY28147.1"/>
    </source>
</evidence>